<dbReference type="SUPFAM" id="SSF52540">
    <property type="entry name" value="P-loop containing nucleoside triphosphate hydrolases"/>
    <property type="match status" value="1"/>
</dbReference>
<dbReference type="AlphaFoldDB" id="A0A1X2EQT6"/>
<dbReference type="PANTHER" id="PTHR37807:SF3">
    <property type="entry name" value="OS07G0160300 PROTEIN"/>
    <property type="match status" value="1"/>
</dbReference>
<keyword evidence="2" id="KW-1185">Reference proteome</keyword>
<organism evidence="1 2">
    <name type="scientific">Mycolicibacillus trivialis</name>
    <dbReference type="NCBI Taxonomy" id="1798"/>
    <lineage>
        <taxon>Bacteria</taxon>
        <taxon>Bacillati</taxon>
        <taxon>Actinomycetota</taxon>
        <taxon>Actinomycetes</taxon>
        <taxon>Mycobacteriales</taxon>
        <taxon>Mycobacteriaceae</taxon>
        <taxon>Mycolicibacillus</taxon>
    </lineage>
</organism>
<evidence type="ECO:0000313" key="1">
    <source>
        <dbReference type="EMBL" id="ORX08620.1"/>
    </source>
</evidence>
<evidence type="ECO:0008006" key="3">
    <source>
        <dbReference type="Google" id="ProtNLM"/>
    </source>
</evidence>
<accession>A0A1X2EQT6</accession>
<dbReference type="InterPro" id="IPR027417">
    <property type="entry name" value="P-loop_NTPase"/>
</dbReference>
<dbReference type="Proteomes" id="UP000193090">
    <property type="component" value="Unassembled WGS sequence"/>
</dbReference>
<sequence>MLVVLSGLPGVGKTTLACAVALRVGGIHLRIDTIEAAMTESGMVAAAGGWDRVPDSGYQVGYALAADLLRSGHVVVADSVNPFAITRQAWAAAANKVSAGLLRVEIVCSDAEEHRRRVELRTSDLAGLVVPTWEQVQTRDYAPWDAADLQVDTAAGTDRPVDYVVAAIARRR</sequence>
<dbReference type="Gene3D" id="3.40.50.300">
    <property type="entry name" value="P-loop containing nucleotide triphosphate hydrolases"/>
    <property type="match status" value="1"/>
</dbReference>
<dbReference type="OrthoDB" id="3819922at2"/>
<reference evidence="1 2" key="1">
    <citation type="submission" date="2016-01" db="EMBL/GenBank/DDBJ databases">
        <title>The new phylogeny of the genus Mycobacterium.</title>
        <authorList>
            <person name="Tarcisio F."/>
            <person name="Conor M."/>
            <person name="Antonella G."/>
            <person name="Elisabetta G."/>
            <person name="Giulia F.S."/>
            <person name="Sara T."/>
            <person name="Anna F."/>
            <person name="Clotilde B."/>
            <person name="Roberto B."/>
            <person name="Veronica D.S."/>
            <person name="Fabio R."/>
            <person name="Monica P."/>
            <person name="Olivier J."/>
            <person name="Enrico T."/>
            <person name="Nicola S."/>
        </authorList>
    </citation>
    <scope>NUCLEOTIDE SEQUENCE [LARGE SCALE GENOMIC DNA]</scope>
    <source>
        <strain evidence="1 2">DSM 44153</strain>
    </source>
</reference>
<protein>
    <recommendedName>
        <fullName evidence="3">Adenylyl-sulfate kinase</fullName>
    </recommendedName>
</protein>
<evidence type="ECO:0000313" key="2">
    <source>
        <dbReference type="Proteomes" id="UP000193090"/>
    </source>
</evidence>
<proteinExistence type="predicted"/>
<comment type="caution">
    <text evidence="1">The sequence shown here is derived from an EMBL/GenBank/DDBJ whole genome shotgun (WGS) entry which is preliminary data.</text>
</comment>
<dbReference type="EMBL" id="LQPZ01000003">
    <property type="protein sequence ID" value="ORX08620.1"/>
    <property type="molecule type" value="Genomic_DNA"/>
</dbReference>
<dbReference type="Pfam" id="PF13671">
    <property type="entry name" value="AAA_33"/>
    <property type="match status" value="1"/>
</dbReference>
<name>A0A1X2EQT6_9MYCO</name>
<dbReference type="PANTHER" id="PTHR37807">
    <property type="entry name" value="OS07G0160300 PROTEIN"/>
    <property type="match status" value="1"/>
</dbReference>
<dbReference type="STRING" id="1798.AWC30_01495"/>
<gene>
    <name evidence="1" type="ORF">AWC30_01495</name>
</gene>